<dbReference type="PROSITE" id="PS50850">
    <property type="entry name" value="MFS"/>
    <property type="match status" value="1"/>
</dbReference>
<keyword evidence="6 8" id="KW-1133">Transmembrane helix</keyword>
<feature type="transmembrane region" description="Helical" evidence="8">
    <location>
        <begin position="90"/>
        <end position="109"/>
    </location>
</feature>
<evidence type="ECO:0000256" key="3">
    <source>
        <dbReference type="ARBA" id="ARBA00022448"/>
    </source>
</evidence>
<dbReference type="InterPro" id="IPR036259">
    <property type="entry name" value="MFS_trans_sf"/>
</dbReference>
<name>A0A0B1Q5J9_9HYPH</name>
<organism evidence="10 11">
    <name type="scientific">Aureimonas altamirensis</name>
    <dbReference type="NCBI Taxonomy" id="370622"/>
    <lineage>
        <taxon>Bacteria</taxon>
        <taxon>Pseudomonadati</taxon>
        <taxon>Pseudomonadota</taxon>
        <taxon>Alphaproteobacteria</taxon>
        <taxon>Hyphomicrobiales</taxon>
        <taxon>Aurantimonadaceae</taxon>
        <taxon>Aureimonas</taxon>
    </lineage>
</organism>
<proteinExistence type="inferred from homology"/>
<reference evidence="10 11" key="1">
    <citation type="submission" date="2014-09" db="EMBL/GenBank/DDBJ databases">
        <title>Isolation and characterization of Aurantimonas altamirensis ON-56566 from clinical sample following a dog bite.</title>
        <authorList>
            <person name="Eshaghi A."/>
            <person name="Li A."/>
            <person name="Shahinas D."/>
            <person name="Bahn P."/>
            <person name="Kus J.V."/>
            <person name="Patel S.N."/>
        </authorList>
    </citation>
    <scope>NUCLEOTIDE SEQUENCE [LARGE SCALE GENOMIC DNA]</scope>
    <source>
        <strain evidence="10 11">ON-56566</strain>
    </source>
</reference>
<dbReference type="EMBL" id="JRFJ01000003">
    <property type="protein sequence ID" value="KHJ54197.1"/>
    <property type="molecule type" value="Genomic_DNA"/>
</dbReference>
<feature type="transmembrane region" description="Helical" evidence="8">
    <location>
        <begin position="21"/>
        <end position="43"/>
    </location>
</feature>
<dbReference type="Pfam" id="PF07690">
    <property type="entry name" value="MFS_1"/>
    <property type="match status" value="1"/>
</dbReference>
<keyword evidence="5 8" id="KW-0812">Transmembrane</keyword>
<dbReference type="InterPro" id="IPR020846">
    <property type="entry name" value="MFS_dom"/>
</dbReference>
<keyword evidence="7 8" id="KW-0472">Membrane</keyword>
<feature type="transmembrane region" description="Helical" evidence="8">
    <location>
        <begin position="260"/>
        <end position="278"/>
    </location>
</feature>
<dbReference type="InterPro" id="IPR004812">
    <property type="entry name" value="Efflux_drug-R_Bcr/CmlA"/>
</dbReference>
<dbReference type="AlphaFoldDB" id="A0A0B1Q5J9"/>
<dbReference type="GO" id="GO:0005886">
    <property type="term" value="C:plasma membrane"/>
    <property type="evidence" value="ECO:0007669"/>
    <property type="project" value="UniProtKB-SubCell"/>
</dbReference>
<feature type="transmembrane region" description="Helical" evidence="8">
    <location>
        <begin position="147"/>
        <end position="166"/>
    </location>
</feature>
<feature type="transmembrane region" description="Helical" evidence="8">
    <location>
        <begin position="377"/>
        <end position="396"/>
    </location>
</feature>
<protein>
    <recommendedName>
        <fullName evidence="8">Bcr/CflA family efflux transporter</fullName>
    </recommendedName>
</protein>
<evidence type="ECO:0000256" key="8">
    <source>
        <dbReference type="RuleBase" id="RU365088"/>
    </source>
</evidence>
<dbReference type="OrthoDB" id="9800416at2"/>
<evidence type="ECO:0000256" key="2">
    <source>
        <dbReference type="ARBA" id="ARBA00006236"/>
    </source>
</evidence>
<feature type="transmembrane region" description="Helical" evidence="8">
    <location>
        <begin position="55"/>
        <end position="78"/>
    </location>
</feature>
<dbReference type="InterPro" id="IPR005829">
    <property type="entry name" value="Sugar_transporter_CS"/>
</dbReference>
<keyword evidence="8" id="KW-0997">Cell inner membrane</keyword>
<feature type="transmembrane region" description="Helical" evidence="8">
    <location>
        <begin position="224"/>
        <end position="248"/>
    </location>
</feature>
<sequence>MDTRATQQTQPSTAAHPFKPSVSFILALVLASALSPLAINIFIPSMASIAGHLNAAPGTVALGLSLYLVTVAAVQLIAGPLSDRYGRRPVMLAGMVLFLAGTLVCIVAESAAAFLAGRVIQAGSATGIALSRAVVRDLFPRDRAASMIGYVTMGLAVAPLIGPALGGIMDSLLGWHSVFWLLVVFGVVTLAMIWAYLPETAKATSAPVRAQFGAYRLLIGSPGFWRYAGTATLVSAVFFTFLGGAPFIASHQLGMSPAGYGLWFMACSMGYILGNFLTGRLSGRLGLDRLMRAGSIITFVSTLPPLALFLSGHLSAAALFLPMLFVGLGNGLAVPTSTAGGVSVRPEAAGAAAGLLGAVQIGGGAAASAIASNLAHSPTAVAVVMAGLGAAGVVLASGRMRT</sequence>
<keyword evidence="4" id="KW-1003">Cell membrane</keyword>
<dbReference type="PANTHER" id="PTHR42718:SF9">
    <property type="entry name" value="MAJOR FACILITATOR SUPERFAMILY MULTIDRUG TRANSPORTER MFSC"/>
    <property type="match status" value="1"/>
</dbReference>
<evidence type="ECO:0000256" key="7">
    <source>
        <dbReference type="ARBA" id="ARBA00023136"/>
    </source>
</evidence>
<dbReference type="RefSeq" id="WP_039193380.1">
    <property type="nucleotide sequence ID" value="NZ_JRFJ01000003.1"/>
</dbReference>
<dbReference type="GO" id="GO:0042910">
    <property type="term" value="F:xenobiotic transmembrane transporter activity"/>
    <property type="evidence" value="ECO:0007669"/>
    <property type="project" value="InterPro"/>
</dbReference>
<comment type="subcellular location">
    <subcellularLocation>
        <location evidence="8">Cell inner membrane</location>
        <topology evidence="8">Multi-pass membrane protein</topology>
    </subcellularLocation>
    <subcellularLocation>
        <location evidence="1">Cell membrane</location>
        <topology evidence="1">Multi-pass membrane protein</topology>
    </subcellularLocation>
</comment>
<evidence type="ECO:0000259" key="9">
    <source>
        <dbReference type="PROSITE" id="PS50850"/>
    </source>
</evidence>
<dbReference type="Proteomes" id="UP000030826">
    <property type="component" value="Unassembled WGS sequence"/>
</dbReference>
<dbReference type="InterPro" id="IPR011701">
    <property type="entry name" value="MFS"/>
</dbReference>
<feature type="transmembrane region" description="Helical" evidence="8">
    <location>
        <begin position="178"/>
        <end position="197"/>
    </location>
</feature>
<gene>
    <name evidence="10" type="ORF">LA66_12080</name>
</gene>
<feature type="transmembrane region" description="Helical" evidence="8">
    <location>
        <begin position="316"/>
        <end position="336"/>
    </location>
</feature>
<comment type="similarity">
    <text evidence="2 8">Belongs to the major facilitator superfamily. Bcr/CmlA family.</text>
</comment>
<evidence type="ECO:0000313" key="11">
    <source>
        <dbReference type="Proteomes" id="UP000030826"/>
    </source>
</evidence>
<evidence type="ECO:0000256" key="6">
    <source>
        <dbReference type="ARBA" id="ARBA00022989"/>
    </source>
</evidence>
<feature type="transmembrane region" description="Helical" evidence="8">
    <location>
        <begin position="115"/>
        <end position="135"/>
    </location>
</feature>
<dbReference type="STRING" id="370622.LA66_12080"/>
<dbReference type="PANTHER" id="PTHR42718">
    <property type="entry name" value="MAJOR FACILITATOR SUPERFAMILY MULTIDRUG TRANSPORTER MFSC"/>
    <property type="match status" value="1"/>
</dbReference>
<feature type="transmembrane region" description="Helical" evidence="8">
    <location>
        <begin position="290"/>
        <end position="310"/>
    </location>
</feature>
<evidence type="ECO:0000313" key="10">
    <source>
        <dbReference type="EMBL" id="KHJ54197.1"/>
    </source>
</evidence>
<comment type="caution">
    <text evidence="10">The sequence shown here is derived from an EMBL/GenBank/DDBJ whole genome shotgun (WGS) entry which is preliminary data.</text>
</comment>
<dbReference type="Gene3D" id="1.20.1720.10">
    <property type="entry name" value="Multidrug resistance protein D"/>
    <property type="match status" value="1"/>
</dbReference>
<dbReference type="SUPFAM" id="SSF103473">
    <property type="entry name" value="MFS general substrate transporter"/>
    <property type="match status" value="1"/>
</dbReference>
<dbReference type="PRINTS" id="PR01036">
    <property type="entry name" value="TCRTETB"/>
</dbReference>
<dbReference type="GO" id="GO:1990961">
    <property type="term" value="P:xenobiotic detoxification by transmembrane export across the plasma membrane"/>
    <property type="evidence" value="ECO:0007669"/>
    <property type="project" value="InterPro"/>
</dbReference>
<evidence type="ECO:0000256" key="1">
    <source>
        <dbReference type="ARBA" id="ARBA00004651"/>
    </source>
</evidence>
<evidence type="ECO:0000256" key="5">
    <source>
        <dbReference type="ARBA" id="ARBA00022692"/>
    </source>
</evidence>
<accession>A0A0B1Q5J9</accession>
<evidence type="ECO:0000256" key="4">
    <source>
        <dbReference type="ARBA" id="ARBA00022475"/>
    </source>
</evidence>
<feature type="transmembrane region" description="Helical" evidence="8">
    <location>
        <begin position="348"/>
        <end position="371"/>
    </location>
</feature>
<dbReference type="NCBIfam" id="TIGR00710">
    <property type="entry name" value="efflux_Bcr_CflA"/>
    <property type="match status" value="1"/>
</dbReference>
<dbReference type="PROSITE" id="PS00216">
    <property type="entry name" value="SUGAR_TRANSPORT_1"/>
    <property type="match status" value="1"/>
</dbReference>
<keyword evidence="3 8" id="KW-0813">Transport</keyword>
<feature type="domain" description="Major facilitator superfamily (MFS) profile" evidence="9">
    <location>
        <begin position="24"/>
        <end position="402"/>
    </location>
</feature>
<dbReference type="CDD" id="cd17320">
    <property type="entry name" value="MFS_MdfA_MDR_like"/>
    <property type="match status" value="1"/>
</dbReference>